<dbReference type="EC" id="4.4.1.13" evidence="2"/>
<evidence type="ECO:0000259" key="6">
    <source>
        <dbReference type="Pfam" id="PF00155"/>
    </source>
</evidence>
<evidence type="ECO:0000256" key="5">
    <source>
        <dbReference type="ARBA" id="ARBA00037974"/>
    </source>
</evidence>
<dbReference type="NCBIfam" id="TIGR04350">
    <property type="entry name" value="C_S_lyase_PatB"/>
    <property type="match status" value="1"/>
</dbReference>
<dbReference type="GO" id="GO:0030170">
    <property type="term" value="F:pyridoxal phosphate binding"/>
    <property type="evidence" value="ECO:0007669"/>
    <property type="project" value="InterPro"/>
</dbReference>
<dbReference type="eggNOG" id="COG1168">
    <property type="taxonomic scope" value="Bacteria"/>
</dbReference>
<reference evidence="7 8" key="1">
    <citation type="journal article" date="2014" name="Genome Announc.">
        <title>Genome Sequence of Youngiibacter fragilis, the Type Strain of the Genus Youngiibacter.</title>
        <authorList>
            <person name="Wawrik C.B."/>
            <person name="Callaghan A.V."/>
            <person name="Stamps B.W."/>
            <person name="Wawrik B."/>
        </authorList>
    </citation>
    <scope>NUCLEOTIDE SEQUENCE [LARGE SCALE GENOMIC DNA]</scope>
    <source>
        <strain evidence="7 8">232.1</strain>
    </source>
</reference>
<keyword evidence="8" id="KW-1185">Reference proteome</keyword>
<comment type="cofactor">
    <cofactor evidence="1">
        <name>pyridoxal 5'-phosphate</name>
        <dbReference type="ChEBI" id="CHEBI:597326"/>
    </cofactor>
</comment>
<dbReference type="PANTHER" id="PTHR43525">
    <property type="entry name" value="PROTEIN MALY"/>
    <property type="match status" value="1"/>
</dbReference>
<keyword evidence="7" id="KW-0808">Transferase</keyword>
<dbReference type="InterPro" id="IPR015424">
    <property type="entry name" value="PyrdxlP-dep_Trfase"/>
</dbReference>
<dbReference type="RefSeq" id="WP_023388113.1">
    <property type="nucleotide sequence ID" value="NZ_AXUN02000079.1"/>
</dbReference>
<feature type="domain" description="Aminotransferase class I/classII large" evidence="6">
    <location>
        <begin position="53"/>
        <end position="380"/>
    </location>
</feature>
<evidence type="ECO:0000256" key="2">
    <source>
        <dbReference type="ARBA" id="ARBA00012224"/>
    </source>
</evidence>
<dbReference type="Gene3D" id="3.90.1150.10">
    <property type="entry name" value="Aspartate Aminotransferase, domain 1"/>
    <property type="match status" value="1"/>
</dbReference>
<dbReference type="Proteomes" id="UP000017747">
    <property type="component" value="Unassembled WGS sequence"/>
</dbReference>
<evidence type="ECO:0000313" key="8">
    <source>
        <dbReference type="Proteomes" id="UP000017747"/>
    </source>
</evidence>
<protein>
    <recommendedName>
        <fullName evidence="2">cysteine-S-conjugate beta-lyase</fullName>
        <ecNumber evidence="2">4.4.1.13</ecNumber>
    </recommendedName>
</protein>
<gene>
    <name evidence="7" type="ORF">T472_0205230</name>
</gene>
<dbReference type="Pfam" id="PF00155">
    <property type="entry name" value="Aminotran_1_2"/>
    <property type="match status" value="1"/>
</dbReference>
<evidence type="ECO:0000256" key="1">
    <source>
        <dbReference type="ARBA" id="ARBA00001933"/>
    </source>
</evidence>
<dbReference type="EMBL" id="AXUN02000079">
    <property type="protein sequence ID" value="ETA81644.1"/>
    <property type="molecule type" value="Genomic_DNA"/>
</dbReference>
<dbReference type="InterPro" id="IPR004839">
    <property type="entry name" value="Aminotransferase_I/II_large"/>
</dbReference>
<dbReference type="Gene3D" id="3.40.640.10">
    <property type="entry name" value="Type I PLP-dependent aspartate aminotransferase-like (Major domain)"/>
    <property type="match status" value="1"/>
</dbReference>
<keyword evidence="4" id="KW-0456">Lyase</keyword>
<dbReference type="STRING" id="994573.T472_0205230"/>
<dbReference type="GO" id="GO:0008483">
    <property type="term" value="F:transaminase activity"/>
    <property type="evidence" value="ECO:0007669"/>
    <property type="project" value="UniProtKB-KW"/>
</dbReference>
<comment type="caution">
    <text evidence="7">The sequence shown here is derived from an EMBL/GenBank/DDBJ whole genome shotgun (WGS) entry which is preliminary data.</text>
</comment>
<dbReference type="CDD" id="cd00609">
    <property type="entry name" value="AAT_like"/>
    <property type="match status" value="1"/>
</dbReference>
<name>V7I8S4_9CLOT</name>
<dbReference type="PANTHER" id="PTHR43525:SF1">
    <property type="entry name" value="PROTEIN MALY"/>
    <property type="match status" value="1"/>
</dbReference>
<accession>V7I8S4</accession>
<keyword evidence="3" id="KW-0663">Pyridoxal phosphate</keyword>
<dbReference type="InterPro" id="IPR051798">
    <property type="entry name" value="Class-II_PLP-Dep_Aminotrans"/>
</dbReference>
<keyword evidence="7" id="KW-0032">Aminotransferase</keyword>
<dbReference type="InterPro" id="IPR015422">
    <property type="entry name" value="PyrdxlP-dep_Trfase_small"/>
</dbReference>
<proteinExistence type="inferred from homology"/>
<dbReference type="GO" id="GO:0047804">
    <property type="term" value="F:cysteine-S-conjugate beta-lyase activity"/>
    <property type="evidence" value="ECO:0007669"/>
    <property type="project" value="UniProtKB-EC"/>
</dbReference>
<dbReference type="SUPFAM" id="SSF53383">
    <property type="entry name" value="PLP-dependent transferases"/>
    <property type="match status" value="1"/>
</dbReference>
<dbReference type="AlphaFoldDB" id="V7I8S4"/>
<evidence type="ECO:0000313" key="7">
    <source>
        <dbReference type="EMBL" id="ETA81644.1"/>
    </source>
</evidence>
<dbReference type="OrthoDB" id="9802872at2"/>
<sequence length="400" mass="46194">MQYNFNEIIDRKKNFSAKYDERMKKFKTDAVIPLWIADMDFKVAEPIQEAILTRAEQGIYGYTTRPDSYYEAFCTWQKNRNSWDVDKSLISFSPGVVPTLSVIVREFTSKYDKVLIQTPVYPEFYEVVEAWGRTVIENQLVESDGKYSIDFDDFEEKLKERPSIFILCSPHNPIGKIWTKSELERMTELCRRYGVLIISDEIHSDLLLWGNKHIPTASISKESSEITITCTSATKTFNLAGLQASFAIFPDAEKKELFDSFWRGLDIHRNNCFSLVAIEAAYRQGSEWLEQLLRYVEGNILYVRDYCAKHIPEIKPNLPDSTYLVWLDCRELGMSNDELNRFMVQDAGLGLNDGNAFCRGLNGYMRLNAACPRKTLETAMYQLSKAVESITNKNNYGRVQ</sequence>
<dbReference type="InterPro" id="IPR015421">
    <property type="entry name" value="PyrdxlP-dep_Trfase_major"/>
</dbReference>
<organism evidence="7 8">
    <name type="scientific">Youngiibacter fragilis 232.1</name>
    <dbReference type="NCBI Taxonomy" id="994573"/>
    <lineage>
        <taxon>Bacteria</taxon>
        <taxon>Bacillati</taxon>
        <taxon>Bacillota</taxon>
        <taxon>Clostridia</taxon>
        <taxon>Eubacteriales</taxon>
        <taxon>Clostridiaceae</taxon>
        <taxon>Youngiibacter</taxon>
    </lineage>
</organism>
<comment type="similarity">
    <text evidence="5">Belongs to the class-II pyridoxal-phosphate-dependent aminotransferase family. MalY/PatB cystathionine beta-lyase subfamily.</text>
</comment>
<evidence type="ECO:0000256" key="3">
    <source>
        <dbReference type="ARBA" id="ARBA00022898"/>
    </source>
</evidence>
<dbReference type="InterPro" id="IPR027619">
    <property type="entry name" value="C-S_lyase_PatB-like"/>
</dbReference>
<dbReference type="PATRIC" id="fig|994573.3.peg.981"/>
<evidence type="ECO:0000256" key="4">
    <source>
        <dbReference type="ARBA" id="ARBA00023239"/>
    </source>
</evidence>